<dbReference type="InParanoid" id="A0A409X8U5"/>
<dbReference type="OrthoDB" id="3259294at2759"/>
<organism evidence="2 3">
    <name type="scientific">Psilocybe cyanescens</name>
    <dbReference type="NCBI Taxonomy" id="93625"/>
    <lineage>
        <taxon>Eukaryota</taxon>
        <taxon>Fungi</taxon>
        <taxon>Dikarya</taxon>
        <taxon>Basidiomycota</taxon>
        <taxon>Agaricomycotina</taxon>
        <taxon>Agaricomycetes</taxon>
        <taxon>Agaricomycetidae</taxon>
        <taxon>Agaricales</taxon>
        <taxon>Agaricineae</taxon>
        <taxon>Strophariaceae</taxon>
        <taxon>Psilocybe</taxon>
    </lineage>
</organism>
<comment type="caution">
    <text evidence="2">The sequence shown here is derived from an EMBL/GenBank/DDBJ whole genome shotgun (WGS) entry which is preliminary data.</text>
</comment>
<reference evidence="2 3" key="1">
    <citation type="journal article" date="2018" name="Evol. Lett.">
        <title>Horizontal gene cluster transfer increased hallucinogenic mushroom diversity.</title>
        <authorList>
            <person name="Reynolds H.T."/>
            <person name="Vijayakumar V."/>
            <person name="Gluck-Thaler E."/>
            <person name="Korotkin H.B."/>
            <person name="Matheny P.B."/>
            <person name="Slot J.C."/>
        </authorList>
    </citation>
    <scope>NUCLEOTIDE SEQUENCE [LARGE SCALE GENOMIC DNA]</scope>
    <source>
        <strain evidence="2 3">2631</strain>
    </source>
</reference>
<protein>
    <recommendedName>
        <fullName evidence="1">DUF6570 domain-containing protein</fullName>
    </recommendedName>
</protein>
<evidence type="ECO:0000313" key="2">
    <source>
        <dbReference type="EMBL" id="PPQ87199.1"/>
    </source>
</evidence>
<dbReference type="Proteomes" id="UP000283269">
    <property type="component" value="Unassembled WGS sequence"/>
</dbReference>
<gene>
    <name evidence="2" type="ORF">CVT25_014754</name>
</gene>
<accession>A0A409X8U5</accession>
<proteinExistence type="predicted"/>
<dbReference type="Pfam" id="PF20209">
    <property type="entry name" value="DUF6570"/>
    <property type="match status" value="1"/>
</dbReference>
<evidence type="ECO:0000313" key="3">
    <source>
        <dbReference type="Proteomes" id="UP000283269"/>
    </source>
</evidence>
<dbReference type="STRING" id="93625.A0A409X8U5"/>
<dbReference type="AlphaFoldDB" id="A0A409X8U5"/>
<sequence length="503" mass="56938">MTANVIMYSNPTVKVYHKLPPSRDEMNEVLAFVFTGPAQPTEEDFKRCPMLVRRQKVVDALEWLRLNHRDYIDLEISIENIESYPLVGVPVTVDFRKKDENSNHIASSMSMHDNEEEEGSTEGPCPFTVHGLSGVDYGNMSIQALKARALQHIESEVAFNHEQMKGGITGSFLVAKRHKFAEISRRLITLDKSVLHDVTTRLANGDHVKPSNEHEIACFKILDDLDHIGGYVKGSITSKKSNTDVSSLLSGTSVKAIVSYISDYISKPALKTYQIFASMYDVFEREDNNISNAAVKPEGSDGTDAGRRLMLKIVNSLSSKMEIGSPMASMYLLGNPDHYTDHVFVPFWWRSYVSDVRMYWMSSLDTNEINPSDVEDLQVADQQEDNVVLRRHDDTDMSLFEWIQTYERRKRTKKELEKTNVDANIVEAGCVDDILMGGGRPDTSKATSRVKCDFDHVRNTVPNFVGGPLPRRDNGNRDYYCCSMLTLFRPWRNGGDLKLLNQT</sequence>
<feature type="domain" description="DUF6570" evidence="1">
    <location>
        <begin position="1"/>
        <end position="81"/>
    </location>
</feature>
<name>A0A409X8U5_PSICY</name>
<evidence type="ECO:0000259" key="1">
    <source>
        <dbReference type="Pfam" id="PF20209"/>
    </source>
</evidence>
<dbReference type="EMBL" id="NHYD01002344">
    <property type="protein sequence ID" value="PPQ87199.1"/>
    <property type="molecule type" value="Genomic_DNA"/>
</dbReference>
<keyword evidence="3" id="KW-1185">Reference proteome</keyword>
<dbReference type="InterPro" id="IPR046700">
    <property type="entry name" value="DUF6570"/>
</dbReference>